<dbReference type="HOGENOM" id="CLU_2360189_0_0_1"/>
<dbReference type="EMBL" id="BABT02000032">
    <property type="protein sequence ID" value="GAA94331.1"/>
    <property type="molecule type" value="Genomic_DNA"/>
</dbReference>
<gene>
    <name evidence="2" type="primary">Mo00982</name>
    <name evidence="2" type="ORF">E5Q_00982</name>
</gene>
<evidence type="ECO:0000313" key="3">
    <source>
        <dbReference type="Proteomes" id="UP000009131"/>
    </source>
</evidence>
<evidence type="ECO:0000313" key="2">
    <source>
        <dbReference type="EMBL" id="GAA94331.1"/>
    </source>
</evidence>
<dbReference type="AlphaFoldDB" id="G7DUS1"/>
<proteinExistence type="predicted"/>
<dbReference type="InParanoid" id="G7DUS1"/>
<feature type="region of interest" description="Disordered" evidence="1">
    <location>
        <begin position="1"/>
        <end position="22"/>
    </location>
</feature>
<dbReference type="RefSeq" id="XP_014566015.1">
    <property type="nucleotide sequence ID" value="XM_014710529.1"/>
</dbReference>
<reference evidence="2 3" key="1">
    <citation type="journal article" date="2011" name="J. Gen. Appl. Microbiol.">
        <title>Draft genome sequencing of the enigmatic basidiomycete Mixia osmundae.</title>
        <authorList>
            <person name="Nishida H."/>
            <person name="Nagatsuka Y."/>
            <person name="Sugiyama J."/>
        </authorList>
    </citation>
    <scope>NUCLEOTIDE SEQUENCE [LARGE SCALE GENOMIC DNA]</scope>
    <source>
        <strain evidence="3">CBS 9802 / IAM 14324 / JCM 22182 / KY 12970</strain>
    </source>
</reference>
<keyword evidence="3" id="KW-1185">Reference proteome</keyword>
<organism evidence="2 3">
    <name type="scientific">Mixia osmundae (strain CBS 9802 / IAM 14324 / JCM 22182 / KY 12970)</name>
    <dbReference type="NCBI Taxonomy" id="764103"/>
    <lineage>
        <taxon>Eukaryota</taxon>
        <taxon>Fungi</taxon>
        <taxon>Dikarya</taxon>
        <taxon>Basidiomycota</taxon>
        <taxon>Pucciniomycotina</taxon>
        <taxon>Mixiomycetes</taxon>
        <taxon>Mixiales</taxon>
        <taxon>Mixiaceae</taxon>
        <taxon>Mixia</taxon>
    </lineage>
</organism>
<accession>G7DUS1</accession>
<protein>
    <submittedName>
        <fullName evidence="2">Uncharacterized protein</fullName>
    </submittedName>
</protein>
<evidence type="ECO:0000256" key="1">
    <source>
        <dbReference type="SAM" id="MobiDB-lite"/>
    </source>
</evidence>
<comment type="caution">
    <text evidence="2">The sequence shown here is derived from an EMBL/GenBank/DDBJ whole genome shotgun (WGS) entry which is preliminary data.</text>
</comment>
<name>G7DUS1_MIXOS</name>
<reference evidence="2 3" key="2">
    <citation type="journal article" date="2012" name="Open Biol.">
        <title>Characteristics of nucleosomes and linker DNA regions on the genome of the basidiomycete Mixia osmundae revealed by mono- and dinucleosome mapping.</title>
        <authorList>
            <person name="Nishida H."/>
            <person name="Kondo S."/>
            <person name="Matsumoto T."/>
            <person name="Suzuki Y."/>
            <person name="Yoshikawa H."/>
            <person name="Taylor T.D."/>
            <person name="Sugiyama J."/>
        </authorList>
    </citation>
    <scope>NUCLEOTIDE SEQUENCE [LARGE SCALE GENOMIC DNA]</scope>
    <source>
        <strain evidence="3">CBS 9802 / IAM 14324 / JCM 22182 / KY 12970</strain>
    </source>
</reference>
<dbReference type="Proteomes" id="UP000009131">
    <property type="component" value="Unassembled WGS sequence"/>
</dbReference>
<sequence>MTSEHEGDEIWVSTGGRKRAPEASPRAAVCLLVRPVTEGQMPVRAIGLGCDGSARQKAKVELGLAIRNVAGKAGLPPVVRVSMQAYDLAEYDPRAF</sequence>